<keyword evidence="2" id="KW-0597">Phosphoprotein</keyword>
<dbReference type="AlphaFoldDB" id="A0AAE8SFF6"/>
<organism evidence="5 6">
    <name type="scientific">Fusarium torulosum</name>
    <dbReference type="NCBI Taxonomy" id="33205"/>
    <lineage>
        <taxon>Eukaryota</taxon>
        <taxon>Fungi</taxon>
        <taxon>Dikarya</taxon>
        <taxon>Ascomycota</taxon>
        <taxon>Pezizomycotina</taxon>
        <taxon>Sordariomycetes</taxon>
        <taxon>Hypocreomycetidae</taxon>
        <taxon>Hypocreales</taxon>
        <taxon>Nectriaceae</taxon>
        <taxon>Fusarium</taxon>
    </lineage>
</organism>
<reference evidence="5" key="1">
    <citation type="submission" date="2018-03" db="EMBL/GenBank/DDBJ databases">
        <authorList>
            <person name="Guldener U."/>
        </authorList>
    </citation>
    <scope>NUCLEOTIDE SEQUENCE</scope>
</reference>
<dbReference type="Gene3D" id="3.40.50.12780">
    <property type="entry name" value="N-terminal domain of ligase-like"/>
    <property type="match status" value="1"/>
</dbReference>
<dbReference type="Proteomes" id="UP001187734">
    <property type="component" value="Unassembled WGS sequence"/>
</dbReference>
<keyword evidence="1" id="KW-0596">Phosphopantetheine</keyword>
<accession>A0AAE8SFF6</accession>
<dbReference type="InterPro" id="IPR006162">
    <property type="entry name" value="Ppantetheine_attach_site"/>
</dbReference>
<protein>
    <recommendedName>
        <fullName evidence="4">Carrier domain-containing protein</fullName>
    </recommendedName>
</protein>
<evidence type="ECO:0000256" key="2">
    <source>
        <dbReference type="ARBA" id="ARBA00022553"/>
    </source>
</evidence>
<dbReference type="SUPFAM" id="SSF47336">
    <property type="entry name" value="ACP-like"/>
    <property type="match status" value="1"/>
</dbReference>
<dbReference type="InterPro" id="IPR036736">
    <property type="entry name" value="ACP-like_sf"/>
</dbReference>
<feature type="domain" description="Carrier" evidence="4">
    <location>
        <begin position="201"/>
        <end position="250"/>
    </location>
</feature>
<sequence>MDTPSGHDQAETEAAFIDTPTWLSQGFGGQNDNAGRRGRLYKTGDLVSYNPDGSLNFIGRKDTQVKIRGQRVELAGVEAAVLQSFPSAVQVVAEIINPTGRGANLVLAAFVVLNNSDAPASFNKTHNGVQVSVLPLIAAFEAKISEAVPSYTVPSVCFVVDDLPRNISGKTDRKKLRDMGSSFSTEELVFLQRIKGSEKRRPSIDAEKLLCGIVAKVLNLDEVSIGLNDSFFRLGGDSITAMQLSSAACL</sequence>
<dbReference type="PROSITE" id="PS50075">
    <property type="entry name" value="CARRIER"/>
    <property type="match status" value="1"/>
</dbReference>
<dbReference type="Gene3D" id="3.30.300.30">
    <property type="match status" value="1"/>
</dbReference>
<dbReference type="InterPro" id="IPR009081">
    <property type="entry name" value="PP-bd_ACP"/>
</dbReference>
<dbReference type="EMBL" id="ONZP01000093">
    <property type="protein sequence ID" value="SPJ73394.1"/>
    <property type="molecule type" value="Genomic_DNA"/>
</dbReference>
<dbReference type="GO" id="GO:0044550">
    <property type="term" value="P:secondary metabolite biosynthetic process"/>
    <property type="evidence" value="ECO:0007669"/>
    <property type="project" value="TreeGrafter"/>
</dbReference>
<evidence type="ECO:0000259" key="4">
    <source>
        <dbReference type="PROSITE" id="PS50075"/>
    </source>
</evidence>
<dbReference type="GO" id="GO:0043041">
    <property type="term" value="P:amino acid activation for nonribosomal peptide biosynthetic process"/>
    <property type="evidence" value="ECO:0007669"/>
    <property type="project" value="TreeGrafter"/>
</dbReference>
<dbReference type="GO" id="GO:0031177">
    <property type="term" value="F:phosphopantetheine binding"/>
    <property type="evidence" value="ECO:0007669"/>
    <property type="project" value="TreeGrafter"/>
</dbReference>
<evidence type="ECO:0000256" key="1">
    <source>
        <dbReference type="ARBA" id="ARBA00022450"/>
    </source>
</evidence>
<dbReference type="SUPFAM" id="SSF56801">
    <property type="entry name" value="Acetyl-CoA synthetase-like"/>
    <property type="match status" value="1"/>
</dbReference>
<comment type="caution">
    <text evidence="5">The sequence shown here is derived from an EMBL/GenBank/DDBJ whole genome shotgun (WGS) entry which is preliminary data.</text>
</comment>
<dbReference type="GO" id="GO:0005737">
    <property type="term" value="C:cytoplasm"/>
    <property type="evidence" value="ECO:0007669"/>
    <property type="project" value="TreeGrafter"/>
</dbReference>
<dbReference type="PROSITE" id="PS00012">
    <property type="entry name" value="PHOSPHOPANTETHEINE"/>
    <property type="match status" value="1"/>
</dbReference>
<keyword evidence="6" id="KW-1185">Reference proteome</keyword>
<keyword evidence="3" id="KW-0436">Ligase</keyword>
<proteinExistence type="predicted"/>
<evidence type="ECO:0000256" key="3">
    <source>
        <dbReference type="ARBA" id="ARBA00022598"/>
    </source>
</evidence>
<gene>
    <name evidence="5" type="ORF">FTOL_03124</name>
</gene>
<dbReference type="InterPro" id="IPR042099">
    <property type="entry name" value="ANL_N_sf"/>
</dbReference>
<name>A0AAE8SFF6_9HYPO</name>
<dbReference type="PANTHER" id="PTHR45527:SF3">
    <property type="entry name" value="SIDEROPHORE SYNTHETASE (EUROFUNG)"/>
    <property type="match status" value="1"/>
</dbReference>
<dbReference type="Pfam" id="PF00550">
    <property type="entry name" value="PP-binding"/>
    <property type="match status" value="1"/>
</dbReference>
<dbReference type="InterPro" id="IPR045851">
    <property type="entry name" value="AMP-bd_C_sf"/>
</dbReference>
<dbReference type="Gene3D" id="1.10.1200.10">
    <property type="entry name" value="ACP-like"/>
    <property type="match status" value="1"/>
</dbReference>
<evidence type="ECO:0000313" key="6">
    <source>
        <dbReference type="Proteomes" id="UP001187734"/>
    </source>
</evidence>
<dbReference type="GO" id="GO:0016874">
    <property type="term" value="F:ligase activity"/>
    <property type="evidence" value="ECO:0007669"/>
    <property type="project" value="UniProtKB-KW"/>
</dbReference>
<evidence type="ECO:0000313" key="5">
    <source>
        <dbReference type="EMBL" id="SPJ73394.1"/>
    </source>
</evidence>
<dbReference type="PANTHER" id="PTHR45527">
    <property type="entry name" value="NONRIBOSOMAL PEPTIDE SYNTHETASE"/>
    <property type="match status" value="1"/>
</dbReference>